<dbReference type="InterPro" id="IPR050300">
    <property type="entry name" value="GDXG_lipolytic_enzyme"/>
</dbReference>
<feature type="active site" evidence="3 4">
    <location>
        <position position="189"/>
    </location>
</feature>
<feature type="active site" evidence="3">
    <location>
        <position position="345"/>
    </location>
</feature>
<dbReference type="PANTHER" id="PTHR48081">
    <property type="entry name" value="AB HYDROLASE SUPERFAMILY PROTEIN C4A8.06C"/>
    <property type="match status" value="1"/>
</dbReference>
<dbReference type="GeneID" id="20242108"/>
<feature type="transmembrane region" description="Helical" evidence="5">
    <location>
        <begin position="7"/>
        <end position="25"/>
    </location>
</feature>
<dbReference type="OrthoDB" id="408631at2759"/>
<dbReference type="SUPFAM" id="SSF53474">
    <property type="entry name" value="alpha/beta-Hydrolases"/>
    <property type="match status" value="1"/>
</dbReference>
<dbReference type="OMA" id="WPTDFEI"/>
<keyword evidence="8" id="KW-1185">Reference proteome</keyword>
<dbReference type="Proteomes" id="UP000030746">
    <property type="component" value="Unassembled WGS sequence"/>
</dbReference>
<dbReference type="HOGENOM" id="CLU_012494_12_3_1"/>
<dbReference type="Gene3D" id="3.40.50.1820">
    <property type="entry name" value="alpha/beta hydrolase"/>
    <property type="match status" value="1"/>
</dbReference>
<evidence type="ECO:0000256" key="1">
    <source>
        <dbReference type="ARBA" id="ARBA00010515"/>
    </source>
</evidence>
<protein>
    <recommendedName>
        <fullName evidence="6">Alpha/beta hydrolase fold-3 domain-containing protein</fullName>
    </recommendedName>
</protein>
<dbReference type="InterPro" id="IPR029058">
    <property type="entry name" value="AB_hydrolase_fold"/>
</dbReference>
<dbReference type="PANTHER" id="PTHR48081:SF8">
    <property type="entry name" value="ALPHA_BETA HYDROLASE FOLD-3 DOMAIN-CONTAINING PROTEIN-RELATED"/>
    <property type="match status" value="1"/>
</dbReference>
<keyword evidence="5" id="KW-1133">Transmembrane helix</keyword>
<dbReference type="ESTHER" id="lotgi-v4b250">
    <property type="family name" value="Arylacetamide_deacetylase"/>
</dbReference>
<evidence type="ECO:0000256" key="2">
    <source>
        <dbReference type="ARBA" id="ARBA00022801"/>
    </source>
</evidence>
<dbReference type="Pfam" id="PF07859">
    <property type="entry name" value="Abhydrolase_3"/>
    <property type="match status" value="2"/>
</dbReference>
<dbReference type="PIRSF" id="PIRSF037251">
    <property type="entry name" value="Arylacetamide_deacetylase"/>
    <property type="match status" value="1"/>
</dbReference>
<dbReference type="EMBL" id="KB200406">
    <property type="protein sequence ID" value="ESP01716.1"/>
    <property type="molecule type" value="Genomic_DNA"/>
</dbReference>
<dbReference type="KEGG" id="lgi:LOTGIDRAFT_172473"/>
<comment type="similarity">
    <text evidence="1">Belongs to the 'GDXG' lipolytic enzyme family.</text>
</comment>
<feature type="domain" description="Alpha/beta hydrolase fold-3" evidence="6">
    <location>
        <begin position="320"/>
        <end position="378"/>
    </location>
</feature>
<evidence type="ECO:0000256" key="4">
    <source>
        <dbReference type="PROSITE-ProRule" id="PRU10038"/>
    </source>
</evidence>
<keyword evidence="5" id="KW-0472">Membrane</keyword>
<dbReference type="InterPro" id="IPR013094">
    <property type="entry name" value="AB_hydrolase_3"/>
</dbReference>
<reference evidence="7 8" key="1">
    <citation type="journal article" date="2013" name="Nature">
        <title>Insights into bilaterian evolution from three spiralian genomes.</title>
        <authorList>
            <person name="Simakov O."/>
            <person name="Marletaz F."/>
            <person name="Cho S.J."/>
            <person name="Edsinger-Gonzales E."/>
            <person name="Havlak P."/>
            <person name="Hellsten U."/>
            <person name="Kuo D.H."/>
            <person name="Larsson T."/>
            <person name="Lv J."/>
            <person name="Arendt D."/>
            <person name="Savage R."/>
            <person name="Osoegawa K."/>
            <person name="de Jong P."/>
            <person name="Grimwood J."/>
            <person name="Chapman J.A."/>
            <person name="Shapiro H."/>
            <person name="Aerts A."/>
            <person name="Otillar R.P."/>
            <person name="Terry A.Y."/>
            <person name="Boore J.L."/>
            <person name="Grigoriev I.V."/>
            <person name="Lindberg D.R."/>
            <person name="Seaver E.C."/>
            <person name="Weisblat D.A."/>
            <person name="Putnam N.H."/>
            <person name="Rokhsar D.S."/>
        </authorList>
    </citation>
    <scope>NUCLEOTIDE SEQUENCE [LARGE SCALE GENOMIC DNA]</scope>
</reference>
<evidence type="ECO:0000313" key="7">
    <source>
        <dbReference type="EMBL" id="ESP01716.1"/>
    </source>
</evidence>
<sequence length="407" mass="45850">MGCFTFKCCFIITPIILVGISYWLYQPLPEGLKEKWTAHRIQAIMKLLNFYVKVKHVLGYGTKVEILRAFQQSLMSGTPQEDNFTITEEYIGKIPVMIFRPHSVPSKSPAIVYFHGGGWALCSSAIMAGGIADIAKWMNVVVISIDYRLSPEHPFPAAFDDCVTATVHVLQNGDKYGIDSSNVGVAGDSSGGNLAAAVALRLANEQPNRLPKLKCQILIYPALQALDLRLPSYVSNDVFESFPRIDFIGYILYYLGMEDTEENIEILSTNNHVTPGLKKSEFVKFIDQNLLPPNARRTIPTIPESDNKTFAKRLEPLLINPYIFPLMAKDLSKVPPAFIVTCQFDMLSDEGRMYAERLRRSGVDVIARHIEGYGHGFFTRFSKSYSRSGAMVETLEQLERNRHKYFQ</sequence>
<proteinExistence type="inferred from homology"/>
<dbReference type="GO" id="GO:0052689">
    <property type="term" value="F:carboxylic ester hydrolase activity"/>
    <property type="evidence" value="ECO:0007669"/>
    <property type="project" value="InterPro"/>
</dbReference>
<evidence type="ECO:0000256" key="5">
    <source>
        <dbReference type="SAM" id="Phobius"/>
    </source>
</evidence>
<dbReference type="PROSITE" id="PS01174">
    <property type="entry name" value="LIPASE_GDXG_SER"/>
    <property type="match status" value="1"/>
</dbReference>
<dbReference type="InterPro" id="IPR017157">
    <property type="entry name" value="Arylacetamide_deacetylase"/>
</dbReference>
<dbReference type="CTD" id="20242108"/>
<dbReference type="STRING" id="225164.V4B250"/>
<keyword evidence="5" id="KW-0812">Transmembrane</keyword>
<feature type="domain" description="Alpha/beta hydrolase fold-3" evidence="6">
    <location>
        <begin position="111"/>
        <end position="245"/>
    </location>
</feature>
<gene>
    <name evidence="7" type="ORF">LOTGIDRAFT_172473</name>
</gene>
<dbReference type="RefSeq" id="XP_009047606.1">
    <property type="nucleotide sequence ID" value="XM_009049358.1"/>
</dbReference>
<dbReference type="AlphaFoldDB" id="V4B250"/>
<evidence type="ECO:0000256" key="3">
    <source>
        <dbReference type="PIRSR" id="PIRSR037251-1"/>
    </source>
</evidence>
<dbReference type="GO" id="GO:0016020">
    <property type="term" value="C:membrane"/>
    <property type="evidence" value="ECO:0007669"/>
    <property type="project" value="InterPro"/>
</dbReference>
<feature type="active site" evidence="3">
    <location>
        <position position="375"/>
    </location>
</feature>
<dbReference type="InterPro" id="IPR033140">
    <property type="entry name" value="Lipase_GDXG_put_SER_AS"/>
</dbReference>
<accession>V4B250</accession>
<evidence type="ECO:0000313" key="8">
    <source>
        <dbReference type="Proteomes" id="UP000030746"/>
    </source>
</evidence>
<organism evidence="7 8">
    <name type="scientific">Lottia gigantea</name>
    <name type="common">Giant owl limpet</name>
    <dbReference type="NCBI Taxonomy" id="225164"/>
    <lineage>
        <taxon>Eukaryota</taxon>
        <taxon>Metazoa</taxon>
        <taxon>Spiralia</taxon>
        <taxon>Lophotrochozoa</taxon>
        <taxon>Mollusca</taxon>
        <taxon>Gastropoda</taxon>
        <taxon>Patellogastropoda</taxon>
        <taxon>Lottioidea</taxon>
        <taxon>Lottiidae</taxon>
        <taxon>Lottia</taxon>
    </lineage>
</organism>
<name>V4B250_LOTGI</name>
<keyword evidence="2" id="KW-0378">Hydrolase</keyword>
<evidence type="ECO:0000259" key="6">
    <source>
        <dbReference type="Pfam" id="PF07859"/>
    </source>
</evidence>